<gene>
    <name evidence="2" type="ORF">QTO34_005774</name>
</gene>
<reference evidence="2" key="1">
    <citation type="submission" date="2023-06" db="EMBL/GenBank/DDBJ databases">
        <title>Reference genome for the Northern bat (Eptesicus nilssonii), a most northern bat species.</title>
        <authorList>
            <person name="Laine V.N."/>
            <person name="Pulliainen A.T."/>
            <person name="Lilley T.M."/>
        </authorList>
    </citation>
    <scope>NUCLEOTIDE SEQUENCE</scope>
    <source>
        <strain evidence="2">BLF_Eptnil</strain>
        <tissue evidence="2">Kidney</tissue>
    </source>
</reference>
<feature type="region of interest" description="Disordered" evidence="1">
    <location>
        <begin position="18"/>
        <end position="125"/>
    </location>
</feature>
<dbReference type="AlphaFoldDB" id="A0AA40LH52"/>
<feature type="compositionally biased region" description="Polar residues" evidence="1">
    <location>
        <begin position="18"/>
        <end position="31"/>
    </location>
</feature>
<protein>
    <submittedName>
        <fullName evidence="2">Uncharacterized protein</fullName>
    </submittedName>
</protein>
<dbReference type="Proteomes" id="UP001177744">
    <property type="component" value="Unassembled WGS sequence"/>
</dbReference>
<keyword evidence="3" id="KW-1185">Reference proteome</keyword>
<name>A0AA40LH52_CNENI</name>
<proteinExistence type="predicted"/>
<evidence type="ECO:0000256" key="1">
    <source>
        <dbReference type="SAM" id="MobiDB-lite"/>
    </source>
</evidence>
<evidence type="ECO:0000313" key="2">
    <source>
        <dbReference type="EMBL" id="KAK1333391.1"/>
    </source>
</evidence>
<organism evidence="2 3">
    <name type="scientific">Cnephaeus nilssonii</name>
    <name type="common">Northern bat</name>
    <name type="synonym">Eptesicus nilssonii</name>
    <dbReference type="NCBI Taxonomy" id="3371016"/>
    <lineage>
        <taxon>Eukaryota</taxon>
        <taxon>Metazoa</taxon>
        <taxon>Chordata</taxon>
        <taxon>Craniata</taxon>
        <taxon>Vertebrata</taxon>
        <taxon>Euteleostomi</taxon>
        <taxon>Mammalia</taxon>
        <taxon>Eutheria</taxon>
        <taxon>Laurasiatheria</taxon>
        <taxon>Chiroptera</taxon>
        <taxon>Yangochiroptera</taxon>
        <taxon>Vespertilionidae</taxon>
        <taxon>Cnephaeus</taxon>
    </lineage>
</organism>
<comment type="caution">
    <text evidence="2">The sequence shown here is derived from an EMBL/GenBank/DDBJ whole genome shotgun (WGS) entry which is preliminary data.</text>
</comment>
<sequence>MLFKFTLLEMTNYLQQYENDSHQNGSKSTEFPGQRREQASPSRASRSSFSSNPDGKVQDPSAARSQVTEEGGSGGPLGAGSVSGRPAPPHAAQRSRYQRHSRCGFLGAPRREPRKRSGAPCWGVRSGFPCDRRELEWRTGSGEGWGE</sequence>
<feature type="compositionally biased region" description="Low complexity" evidence="1">
    <location>
        <begin position="39"/>
        <end position="51"/>
    </location>
</feature>
<evidence type="ECO:0000313" key="3">
    <source>
        <dbReference type="Proteomes" id="UP001177744"/>
    </source>
</evidence>
<dbReference type="EMBL" id="JAULJE010000016">
    <property type="protein sequence ID" value="KAK1333391.1"/>
    <property type="molecule type" value="Genomic_DNA"/>
</dbReference>
<accession>A0AA40LH52</accession>